<dbReference type="Pfam" id="PF00415">
    <property type="entry name" value="RCC1"/>
    <property type="match status" value="2"/>
</dbReference>
<dbReference type="PANTHER" id="PTHR45982:SF1">
    <property type="entry name" value="REGULATOR OF CHROMOSOME CONDENSATION"/>
    <property type="match status" value="1"/>
</dbReference>
<dbReference type="PROSITE" id="PS00625">
    <property type="entry name" value="RCC1_1"/>
    <property type="match status" value="1"/>
</dbReference>
<dbReference type="PRINTS" id="PR00633">
    <property type="entry name" value="RCCNDNSATION"/>
</dbReference>
<dbReference type="SUPFAM" id="SSF50985">
    <property type="entry name" value="RCC1/BLIP-II"/>
    <property type="match status" value="1"/>
</dbReference>
<sequence>MAEIETNVYVCGENIAGQLGINNVSTITKFKKLNNLNNIVKTRAGGLHTVCLDIKGNAYTFGCNDEFALGRKTNDENDEGCPTKLDLPEKVVDISCGDSHTVFLYASGSVAACGLIRVCVQKFVLYDTLYIRLLCQ</sequence>
<organism evidence="1 2">
    <name type="scientific">Neodiprion lecontei nucleopolyhedrovirus (strain Canada)</name>
    <name type="common">NeleNPV</name>
    <dbReference type="NCBI Taxonomy" id="654906"/>
    <lineage>
        <taxon>Viruses</taxon>
        <taxon>Viruses incertae sedis</taxon>
        <taxon>Naldaviricetes</taxon>
        <taxon>Lefavirales</taxon>
        <taxon>Baculoviridae</taxon>
        <taxon>Gammabaculovirus</taxon>
        <taxon>Gammabaculovirus nelecontei</taxon>
    </lineage>
</organism>
<dbReference type="PROSITE" id="PS50012">
    <property type="entry name" value="RCC1_3"/>
    <property type="match status" value="2"/>
</dbReference>
<evidence type="ECO:0000313" key="2">
    <source>
        <dbReference type="Proteomes" id="UP000008776"/>
    </source>
</evidence>
<name>Q6JP99_NPVNC</name>
<dbReference type="PANTHER" id="PTHR45982">
    <property type="entry name" value="REGULATOR OF CHROMOSOME CONDENSATION"/>
    <property type="match status" value="1"/>
</dbReference>
<dbReference type="InterPro" id="IPR051553">
    <property type="entry name" value="Ran_GTPase-activating"/>
</dbReference>
<dbReference type="KEGG" id="vg:2943427"/>
<proteinExistence type="predicted"/>
<evidence type="ECO:0000313" key="1">
    <source>
        <dbReference type="EMBL" id="AAS16881.1"/>
    </source>
</evidence>
<dbReference type="InterPro" id="IPR000408">
    <property type="entry name" value="Reg_chr_condens"/>
</dbReference>
<dbReference type="Proteomes" id="UP000008776">
    <property type="component" value="Segment"/>
</dbReference>
<dbReference type="InterPro" id="IPR009091">
    <property type="entry name" value="RCC1/BLIP-II"/>
</dbReference>
<dbReference type="GeneID" id="2943427"/>
<keyword evidence="2" id="KW-1185">Reference proteome</keyword>
<protein>
    <submittedName>
        <fullName evidence="1">Uncharacterized protein</fullName>
    </submittedName>
</protein>
<dbReference type="EMBL" id="AY349019">
    <property type="protein sequence ID" value="AAS16881.1"/>
    <property type="molecule type" value="Genomic_DNA"/>
</dbReference>
<reference evidence="1 2" key="1">
    <citation type="journal article" date="2004" name="J. Virol.">
        <title>Sequence and organization of the Neodiprion lecontei nucleopolyhedrovirus genome.</title>
        <authorList>
            <person name="Lauzon H.A.M."/>
            <person name="Lucarotti C.J."/>
            <person name="Krell P.J."/>
            <person name="Feng Q."/>
            <person name="Retnakaran A."/>
            <person name="Arif B.M."/>
        </authorList>
    </citation>
    <scope>NUCLEOTIDE SEQUENCE [LARGE SCALE GENOMIC DNA]</scope>
    <source>
        <strain evidence="2">Canada</strain>
    </source>
</reference>
<dbReference type="RefSeq" id="YP_025269.1">
    <property type="nucleotide sequence ID" value="NC_005906.1"/>
</dbReference>
<dbReference type="GO" id="GO:0005085">
    <property type="term" value="F:guanyl-nucleotide exchange factor activity"/>
    <property type="evidence" value="ECO:0007669"/>
    <property type="project" value="TreeGrafter"/>
</dbReference>
<organismHost>
    <name type="scientific">Neodiprion lecontei</name>
    <name type="common">Redheaded pine sawfly</name>
    <dbReference type="NCBI Taxonomy" id="441921"/>
</organismHost>
<dbReference type="PROSITE" id="PS00626">
    <property type="entry name" value="RCC1_2"/>
    <property type="match status" value="1"/>
</dbReference>
<accession>Q6JP99</accession>
<dbReference type="Gene3D" id="2.130.10.30">
    <property type="entry name" value="Regulator of chromosome condensation 1/beta-lactamase-inhibitor protein II"/>
    <property type="match status" value="1"/>
</dbReference>